<protein>
    <submittedName>
        <fullName evidence="2">Uncharacterized protein</fullName>
    </submittedName>
</protein>
<sequence length="120" mass="12520">MFRSILLLSLIGAPAMAFEARNGINVIGSADQIEVQPSAGQAAPQSWCAAGDFVMRGLGLPAETPIYRLSAPPRRGGESVLFAVGAGPGEKTGLFRFGAADNAVSAAHARGLCTFGRWRF</sequence>
<name>A0A6M0QVX5_9RHOB</name>
<reference evidence="2 3" key="1">
    <citation type="submission" date="2020-02" db="EMBL/GenBank/DDBJ databases">
        <authorList>
            <person name="Chen W.-M."/>
        </authorList>
    </citation>
    <scope>NUCLEOTIDE SEQUENCE [LARGE SCALE GENOMIC DNA]</scope>
    <source>
        <strain evidence="2 3">KMS-5</strain>
    </source>
</reference>
<proteinExistence type="predicted"/>
<accession>A0A6M0QVX5</accession>
<comment type="caution">
    <text evidence="2">The sequence shown here is derived from an EMBL/GenBank/DDBJ whole genome shotgun (WGS) entry which is preliminary data.</text>
</comment>
<feature type="signal peptide" evidence="1">
    <location>
        <begin position="1"/>
        <end position="17"/>
    </location>
</feature>
<dbReference type="RefSeq" id="WP_164627132.1">
    <property type="nucleotide sequence ID" value="NZ_JAAIVJ010000010.1"/>
</dbReference>
<keyword evidence="1" id="KW-0732">Signal</keyword>
<gene>
    <name evidence="2" type="ORF">G4Z14_14855</name>
</gene>
<keyword evidence="3" id="KW-1185">Reference proteome</keyword>
<evidence type="ECO:0000313" key="3">
    <source>
        <dbReference type="Proteomes" id="UP000477782"/>
    </source>
</evidence>
<feature type="chain" id="PRO_5026973977" evidence="1">
    <location>
        <begin position="18"/>
        <end position="120"/>
    </location>
</feature>
<evidence type="ECO:0000313" key="2">
    <source>
        <dbReference type="EMBL" id="NEY91579.1"/>
    </source>
</evidence>
<organism evidence="2 3">
    <name type="scientific">Tabrizicola oligotrophica</name>
    <dbReference type="NCBI Taxonomy" id="2710650"/>
    <lineage>
        <taxon>Bacteria</taxon>
        <taxon>Pseudomonadati</taxon>
        <taxon>Pseudomonadota</taxon>
        <taxon>Alphaproteobacteria</taxon>
        <taxon>Rhodobacterales</taxon>
        <taxon>Paracoccaceae</taxon>
        <taxon>Tabrizicola</taxon>
    </lineage>
</organism>
<dbReference type="EMBL" id="JAAIVJ010000010">
    <property type="protein sequence ID" value="NEY91579.1"/>
    <property type="molecule type" value="Genomic_DNA"/>
</dbReference>
<evidence type="ECO:0000256" key="1">
    <source>
        <dbReference type="SAM" id="SignalP"/>
    </source>
</evidence>
<dbReference type="AlphaFoldDB" id="A0A6M0QVX5"/>
<dbReference type="Proteomes" id="UP000477782">
    <property type="component" value="Unassembled WGS sequence"/>
</dbReference>